<evidence type="ECO:0000256" key="4">
    <source>
        <dbReference type="ARBA" id="ARBA00008874"/>
    </source>
</evidence>
<comment type="similarity">
    <text evidence="3">Belongs to the ABC transporter superfamily. ABCA family.</text>
</comment>
<evidence type="ECO:0008006" key="22">
    <source>
        <dbReference type="Google" id="ProtNLM"/>
    </source>
</evidence>
<dbReference type="SUPFAM" id="SSF52540">
    <property type="entry name" value="P-loop containing nucleoside triphosphate hydrolases"/>
    <property type="match status" value="1"/>
</dbReference>
<keyword evidence="21" id="KW-1185">Reference proteome</keyword>
<evidence type="ECO:0000256" key="9">
    <source>
        <dbReference type="ARBA" id="ARBA00022692"/>
    </source>
</evidence>
<feature type="region of interest" description="Disordered" evidence="15">
    <location>
        <begin position="1342"/>
        <end position="1427"/>
    </location>
</feature>
<evidence type="ECO:0000256" key="16">
    <source>
        <dbReference type="SAM" id="Phobius"/>
    </source>
</evidence>
<evidence type="ECO:0000256" key="11">
    <source>
        <dbReference type="ARBA" id="ARBA00022777"/>
    </source>
</evidence>
<dbReference type="GO" id="GO:0005737">
    <property type="term" value="C:cytoplasm"/>
    <property type="evidence" value="ECO:0007669"/>
    <property type="project" value="TreeGrafter"/>
</dbReference>
<evidence type="ECO:0000259" key="19">
    <source>
        <dbReference type="PROSITE" id="PS50893"/>
    </source>
</evidence>
<dbReference type="Pfam" id="PF00069">
    <property type="entry name" value="Pkinase"/>
    <property type="match status" value="1"/>
</dbReference>
<evidence type="ECO:0000256" key="15">
    <source>
        <dbReference type="SAM" id="MobiDB-lite"/>
    </source>
</evidence>
<dbReference type="PANTHER" id="PTHR48012:SF18">
    <property type="entry name" value="HAPPYHOUR, ISOFORM A"/>
    <property type="match status" value="1"/>
</dbReference>
<dbReference type="GO" id="GO:0140359">
    <property type="term" value="F:ABC-type transporter activity"/>
    <property type="evidence" value="ECO:0007669"/>
    <property type="project" value="InterPro"/>
</dbReference>
<gene>
    <name evidence="20" type="ORF">C0Q70_13307</name>
</gene>
<comment type="cofactor">
    <cofactor evidence="1">
        <name>Mg(2+)</name>
        <dbReference type="ChEBI" id="CHEBI:18420"/>
    </cofactor>
</comment>
<dbReference type="SUPFAM" id="SSF56112">
    <property type="entry name" value="Protein kinase-like (PK-like)"/>
    <property type="match status" value="1"/>
</dbReference>
<dbReference type="PROSITE" id="PS50011">
    <property type="entry name" value="PROTEIN_KINASE_DOM"/>
    <property type="match status" value="1"/>
</dbReference>
<feature type="transmembrane region" description="Helical" evidence="16">
    <location>
        <begin position="31"/>
        <end position="53"/>
    </location>
</feature>
<keyword evidence="9 16" id="KW-0812">Transmembrane</keyword>
<evidence type="ECO:0000256" key="6">
    <source>
        <dbReference type="ARBA" id="ARBA00022527"/>
    </source>
</evidence>
<sequence>MQLIPEGSGLEWRRFKSLVKLRLRLTFRYKYALYLRIIIPVIIALVAIALTLASDYFAENQPATETNLSLSAPPNPLLYRNLSGSHIDNLLDALLQATSGIQILDPTVTLNSTQDLASVLDILSQNGTSYKMNYNYTCGLALPELMSAIYKAARLQLSHTSNSSFGLADSLTVLLQHWPDTVLYATAVASNWVPSLFLGMALTITPTGYAVDVLRCRKRRTRHMLRLTGVSSFQYWSSTFFVDFIEFFIPAIILFIACAVSKIDMFDDSGSVLSFLALVLLYIPVGILWAYFTSFAFNNPETCLVALPNIVVLAALGPFFVVHFLDTGDTALAAKVIHYIFTVCFPPYICFGCLHYISKVESLYREVNYNSTQIPTSMYFDFQQNIAICLIMLGVDMVVLLLAVVILDRFSTGASALPCDSSSKDRLLQSSLHALAANQRRGDSNVVAERQMIQAMRNSPLAEADRTGLTKVFREQKTQILAVRDAWFTLDSGQVLGLLGPSGAGKTTVMNMLSGDLRPTDGTVELESRKLKPGCRGTSSRIGYCPQHSPNVGLFDPSGAHRGVRALRGLTDADIATFQEGFFSSLDILEDRTKKVSEISDGVKRKLCFAISMLGKQSLVLLDEPSTGMDPRAKRSFWDTVTAALKADNRGAILTTQSMAEADALCSRITIMVNGDMKCLGTSQQLKSQYGRGYTLEVKLRTSERQTAQRMEMLRLLLHEIFPDMSVLEQFNERAIFKVPDTASDFSLARTFETLESLKRNLDLEEYSFSQATLEQVFLEFARLQREGESRCTVPKADLDELELVENGVQYTPGVQHPPAMPDTKPDILVTNSSSPERAATRRRLRAGHTAPATRPAALQTPPLAPTPPSESPSAPTTTARVREGVERRKGTIRLLVPLLPKTLAAMVAPVGPDPSLQLSLRLSDDALHVCYGTEARDLNTGEFAAFKVIKLEPGDDFAIIQQEILMMKDCKHPNIVAYYESYLRRDKLWIAMEYCGGGSMQDIYHVTGPLAEIQIAFVCRETLKGLHYLHRRGKMHRDIKGANILLTDNGDVKLADFGVSAQITATMCKRKSFIGTPYWMAPEVAAVERKGGYNQQCDIWAVGITAIEFAELQPPMFDLHPMRSLFLMSKSGFKPPQLKDKTKWSQTFQHFVKVALTKNPKKRPPADKLLEHPFLQGDLNRRLTKELLEKSQNPSHTYEPAETDDEGLLQDVPRRIPSDKSTRPNQAANSIEIKVNRNLGSPEDERYDTAKPWMDDDLSRKTTVQVNPPPTPPKSHVGRAHQRETPPVIRRQMDAETASRIAESMLEDDDGPDLDSLIDRMLTLTPSARPSDMMLEAALVGEGESTEKTVTESVDSIQKTQDSEDTPPELPPKLRQANGDLLHSAENGSIPTDVATSPPPVVPPRRKHKQEKDNESFLSRPLSNGLPPTPKVHMGACFSKVFNGCPLHINSTASWVHPDSRDQYILIGANEGLYTLNLNEIHEASLELLHARRCTWLYVIKDVLMSLSGKTLQLYRHDLIMLHSRQTSRLSLQLNKIPEKLVPRRLQPTSKVADSRGCTRCCVGRNPYNGYRYLCGAMPTGIVLMQWYEPLNKFMLLKTFEIDPFPVHTNVFEMFISPELEYPMVCLGVRKGPDRFHVKFDIINLNSGSVWFTEDHFTGDVLPVINVTQLEKDTVLICYDRYVKVVNMAGKLSQASVNRQSCILTALLNHLVTQEICDRSRIFRLLGSDRVICLESRPTQDPKAPSNLFIIRRHEREG</sequence>
<feature type="compositionally biased region" description="Polar residues" evidence="15">
    <location>
        <begin position="1352"/>
        <end position="1361"/>
    </location>
</feature>
<dbReference type="EMBL" id="PZQS01000008">
    <property type="protein sequence ID" value="PVD25648.1"/>
    <property type="molecule type" value="Genomic_DNA"/>
</dbReference>
<feature type="transmembrane region" description="Helical" evidence="16">
    <location>
        <begin position="192"/>
        <end position="214"/>
    </location>
</feature>
<feature type="transmembrane region" description="Helical" evidence="16">
    <location>
        <begin position="235"/>
        <end position="260"/>
    </location>
</feature>
<keyword evidence="11" id="KW-0418">Kinase</keyword>
<dbReference type="GO" id="GO:0008349">
    <property type="term" value="F:MAP kinase kinase kinase kinase activity"/>
    <property type="evidence" value="ECO:0007669"/>
    <property type="project" value="TreeGrafter"/>
</dbReference>
<dbReference type="InterPro" id="IPR013525">
    <property type="entry name" value="ABC2_TM"/>
</dbReference>
<dbReference type="SMART" id="SM00036">
    <property type="entry name" value="CNH"/>
    <property type="match status" value="1"/>
</dbReference>
<dbReference type="Proteomes" id="UP000245119">
    <property type="component" value="Linkage Group LG8"/>
</dbReference>
<dbReference type="InterPro" id="IPR001180">
    <property type="entry name" value="CNH_dom"/>
</dbReference>
<dbReference type="CDD" id="cd06613">
    <property type="entry name" value="STKc_MAP4K3_like"/>
    <property type="match status" value="1"/>
</dbReference>
<evidence type="ECO:0000256" key="8">
    <source>
        <dbReference type="ARBA" id="ARBA00022679"/>
    </source>
</evidence>
<dbReference type="Pfam" id="PF23321">
    <property type="entry name" value="R1_ABCA1"/>
    <property type="match status" value="1"/>
</dbReference>
<dbReference type="Gene3D" id="1.10.510.10">
    <property type="entry name" value="Transferase(Phosphotransferase) domain 1"/>
    <property type="match status" value="1"/>
</dbReference>
<dbReference type="OrthoDB" id="8693905at2759"/>
<dbReference type="InterPro" id="IPR003593">
    <property type="entry name" value="AAA+_ATPase"/>
</dbReference>
<dbReference type="FunFam" id="3.40.50.300:FF:000335">
    <property type="entry name" value="ATP binding cassette subfamily A member 5"/>
    <property type="match status" value="1"/>
</dbReference>
<evidence type="ECO:0000259" key="17">
    <source>
        <dbReference type="PROSITE" id="PS50011"/>
    </source>
</evidence>
<feature type="transmembrane region" description="Helical" evidence="16">
    <location>
        <begin position="337"/>
        <end position="357"/>
    </location>
</feature>
<feature type="region of interest" description="Disordered" evidence="15">
    <location>
        <begin position="1191"/>
        <end position="1284"/>
    </location>
</feature>
<proteinExistence type="inferred from homology"/>
<dbReference type="Gene3D" id="3.40.50.300">
    <property type="entry name" value="P-loop containing nucleotide triphosphate hydrolases"/>
    <property type="match status" value="1"/>
</dbReference>
<dbReference type="Pfam" id="PF12698">
    <property type="entry name" value="ABC2_membrane_3"/>
    <property type="match status" value="1"/>
</dbReference>
<comment type="caution">
    <text evidence="20">The sequence shown here is derived from an EMBL/GenBank/DDBJ whole genome shotgun (WGS) entry which is preliminary data.</text>
</comment>
<feature type="transmembrane region" description="Helical" evidence="16">
    <location>
        <begin position="304"/>
        <end position="325"/>
    </location>
</feature>
<dbReference type="InterPro" id="IPR027417">
    <property type="entry name" value="P-loop_NTPase"/>
</dbReference>
<feature type="region of interest" description="Disordered" evidence="15">
    <location>
        <begin position="813"/>
        <end position="885"/>
    </location>
</feature>
<evidence type="ECO:0000256" key="3">
    <source>
        <dbReference type="ARBA" id="ARBA00008869"/>
    </source>
</evidence>
<evidence type="ECO:0000256" key="13">
    <source>
        <dbReference type="ARBA" id="ARBA00022989"/>
    </source>
</evidence>
<evidence type="ECO:0000259" key="18">
    <source>
        <dbReference type="PROSITE" id="PS50219"/>
    </source>
</evidence>
<dbReference type="SMART" id="SM00220">
    <property type="entry name" value="S_TKc"/>
    <property type="match status" value="1"/>
</dbReference>
<dbReference type="PANTHER" id="PTHR48012">
    <property type="entry name" value="STERILE20-LIKE KINASE, ISOFORM B-RELATED"/>
    <property type="match status" value="1"/>
</dbReference>
<keyword evidence="6" id="KW-0723">Serine/threonine-protein kinase</keyword>
<dbReference type="InterPro" id="IPR050629">
    <property type="entry name" value="STE20/SPS1-PAK"/>
</dbReference>
<keyword evidence="5" id="KW-0813">Transport</keyword>
<keyword evidence="13 16" id="KW-1133">Transmembrane helix</keyword>
<dbReference type="Pfam" id="PF00005">
    <property type="entry name" value="ABC_tran"/>
    <property type="match status" value="1"/>
</dbReference>
<organism evidence="20 21">
    <name type="scientific">Pomacea canaliculata</name>
    <name type="common">Golden apple snail</name>
    <dbReference type="NCBI Taxonomy" id="400727"/>
    <lineage>
        <taxon>Eukaryota</taxon>
        <taxon>Metazoa</taxon>
        <taxon>Spiralia</taxon>
        <taxon>Lophotrochozoa</taxon>
        <taxon>Mollusca</taxon>
        <taxon>Gastropoda</taxon>
        <taxon>Caenogastropoda</taxon>
        <taxon>Architaenioglossa</taxon>
        <taxon>Ampullarioidea</taxon>
        <taxon>Ampullariidae</taxon>
        <taxon>Pomacea</taxon>
    </lineage>
</organism>
<feature type="transmembrane region" description="Helical" evidence="16">
    <location>
        <begin position="272"/>
        <end position="292"/>
    </location>
</feature>
<protein>
    <recommendedName>
        <fullName evidence="22">Non-specific serine/threonine protein kinase</fullName>
    </recommendedName>
</protein>
<evidence type="ECO:0000313" key="20">
    <source>
        <dbReference type="EMBL" id="PVD25648.1"/>
    </source>
</evidence>
<dbReference type="PROSITE" id="PS50219">
    <property type="entry name" value="CNH"/>
    <property type="match status" value="1"/>
</dbReference>
<evidence type="ECO:0000256" key="14">
    <source>
        <dbReference type="ARBA" id="ARBA00023136"/>
    </source>
</evidence>
<feature type="compositionally biased region" description="Low complexity" evidence="15">
    <location>
        <begin position="850"/>
        <end position="862"/>
    </location>
</feature>
<reference evidence="20 21" key="1">
    <citation type="submission" date="2018-04" db="EMBL/GenBank/DDBJ databases">
        <title>The genome of golden apple snail Pomacea canaliculata provides insight into stress tolerance and invasive adaptation.</title>
        <authorList>
            <person name="Liu C."/>
            <person name="Liu B."/>
            <person name="Ren Y."/>
            <person name="Zhang Y."/>
            <person name="Wang H."/>
            <person name="Li S."/>
            <person name="Jiang F."/>
            <person name="Yin L."/>
            <person name="Zhang G."/>
            <person name="Qian W."/>
            <person name="Fan W."/>
        </authorList>
    </citation>
    <scope>NUCLEOTIDE SEQUENCE [LARGE SCALE GENOMIC DNA]</scope>
    <source>
        <strain evidence="20">SZHN2017</strain>
        <tissue evidence="20">Muscle</tissue>
    </source>
</reference>
<evidence type="ECO:0000256" key="10">
    <source>
        <dbReference type="ARBA" id="ARBA00022741"/>
    </source>
</evidence>
<dbReference type="PROSITE" id="PS50893">
    <property type="entry name" value="ABC_TRANSPORTER_2"/>
    <property type="match status" value="1"/>
</dbReference>
<evidence type="ECO:0000256" key="2">
    <source>
        <dbReference type="ARBA" id="ARBA00004141"/>
    </source>
</evidence>
<dbReference type="InterPro" id="IPR000719">
    <property type="entry name" value="Prot_kinase_dom"/>
</dbReference>
<feature type="domain" description="ABC transporter" evidence="19">
    <location>
        <begin position="467"/>
        <end position="699"/>
    </location>
</feature>
<accession>A0A2T7NWV4</accession>
<feature type="domain" description="CNH" evidence="18">
    <location>
        <begin position="1447"/>
        <end position="1759"/>
    </location>
</feature>
<dbReference type="GO" id="GO:0005524">
    <property type="term" value="F:ATP binding"/>
    <property type="evidence" value="ECO:0007669"/>
    <property type="project" value="UniProtKB-KW"/>
</dbReference>
<keyword evidence="14 16" id="KW-0472">Membrane</keyword>
<dbReference type="STRING" id="400727.A0A2T7NWV4"/>
<feature type="compositionally biased region" description="Basic and acidic residues" evidence="15">
    <location>
        <begin position="1244"/>
        <end position="1261"/>
    </location>
</feature>
<keyword evidence="8" id="KW-0808">Transferase</keyword>
<dbReference type="Pfam" id="PF00780">
    <property type="entry name" value="CNH"/>
    <property type="match status" value="1"/>
</dbReference>
<dbReference type="InterPro" id="IPR011009">
    <property type="entry name" value="Kinase-like_dom_sf"/>
</dbReference>
<keyword evidence="7" id="KW-0597">Phosphoprotein</keyword>
<dbReference type="FunFam" id="1.10.510.10:FF:000031">
    <property type="entry name" value="Mitogen-activated protein kinase kinase kinase kinase"/>
    <property type="match status" value="1"/>
</dbReference>
<feature type="domain" description="Protein kinase" evidence="17">
    <location>
        <begin position="917"/>
        <end position="1176"/>
    </location>
</feature>
<dbReference type="GO" id="GO:0016020">
    <property type="term" value="C:membrane"/>
    <property type="evidence" value="ECO:0007669"/>
    <property type="project" value="UniProtKB-SubCell"/>
</dbReference>
<dbReference type="GO" id="GO:0016887">
    <property type="term" value="F:ATP hydrolysis activity"/>
    <property type="evidence" value="ECO:0007669"/>
    <property type="project" value="InterPro"/>
</dbReference>
<name>A0A2T7NWV4_POMCA</name>
<evidence type="ECO:0000256" key="5">
    <source>
        <dbReference type="ARBA" id="ARBA00022448"/>
    </source>
</evidence>
<dbReference type="InterPro" id="IPR056264">
    <property type="entry name" value="R2_ABCA1-4-like"/>
</dbReference>
<keyword evidence="12" id="KW-0067">ATP-binding</keyword>
<evidence type="ECO:0000256" key="1">
    <source>
        <dbReference type="ARBA" id="ARBA00001946"/>
    </source>
</evidence>
<dbReference type="InterPro" id="IPR003439">
    <property type="entry name" value="ABC_transporter-like_ATP-bd"/>
</dbReference>
<evidence type="ECO:0000256" key="7">
    <source>
        <dbReference type="ARBA" id="ARBA00022553"/>
    </source>
</evidence>
<comment type="subcellular location">
    <subcellularLocation>
        <location evidence="2">Membrane</location>
        <topology evidence="2">Multi-pass membrane protein</topology>
    </subcellularLocation>
</comment>
<keyword evidence="10" id="KW-0547">Nucleotide-binding</keyword>
<feature type="transmembrane region" description="Helical" evidence="16">
    <location>
        <begin position="386"/>
        <end position="407"/>
    </location>
</feature>
<evidence type="ECO:0000313" key="21">
    <source>
        <dbReference type="Proteomes" id="UP000245119"/>
    </source>
</evidence>
<feature type="compositionally biased region" description="Basic and acidic residues" evidence="15">
    <location>
        <begin position="1213"/>
        <end position="1223"/>
    </location>
</feature>
<dbReference type="SMART" id="SM00382">
    <property type="entry name" value="AAA"/>
    <property type="match status" value="1"/>
</dbReference>
<comment type="similarity">
    <text evidence="4">Belongs to the protein kinase superfamily. STE Ser/Thr protein kinase family. STE20 subfamily.</text>
</comment>
<evidence type="ECO:0000256" key="12">
    <source>
        <dbReference type="ARBA" id="ARBA00022840"/>
    </source>
</evidence>